<dbReference type="Proteomes" id="UP000590740">
    <property type="component" value="Unassembled WGS sequence"/>
</dbReference>
<keyword evidence="3" id="KW-1185">Reference proteome</keyword>
<comment type="caution">
    <text evidence="2">The sequence shown here is derived from an EMBL/GenBank/DDBJ whole genome shotgun (WGS) entry which is preliminary data.</text>
</comment>
<sequence length="190" mass="21270">MLNPVLRKVSTIHVTTFKVGILLFLWAGLAWCDEAKFVPPPAGINGWPHKPYDKVIGYQFANPDHVSFIKDGILALEDLKKLKRKESVLDADQSTALLKAAFETEAPQGGMLCYDPHHIVVFYSEGNPVGAIEICFHCWGIKSWPENKAIWWHTNFNEIGRLTIALGLGVRGPDPDNNPPKSGQQRFPLR</sequence>
<accession>A0A7W8DLB0</accession>
<dbReference type="EMBL" id="JACHIG010000008">
    <property type="protein sequence ID" value="MBB5034204.1"/>
    <property type="molecule type" value="Genomic_DNA"/>
</dbReference>
<evidence type="ECO:0000256" key="1">
    <source>
        <dbReference type="SAM" id="MobiDB-lite"/>
    </source>
</evidence>
<evidence type="ECO:0000313" key="2">
    <source>
        <dbReference type="EMBL" id="MBB5034204.1"/>
    </source>
</evidence>
<reference evidence="2 3" key="1">
    <citation type="submission" date="2020-08" db="EMBL/GenBank/DDBJ databases">
        <title>Genomic Encyclopedia of Type Strains, Phase IV (KMG-IV): sequencing the most valuable type-strain genomes for metagenomic binning, comparative biology and taxonomic classification.</title>
        <authorList>
            <person name="Goeker M."/>
        </authorList>
    </citation>
    <scope>NUCLEOTIDE SEQUENCE [LARGE SCALE GENOMIC DNA]</scope>
    <source>
        <strain evidence="2 3">DSM 12252</strain>
    </source>
</reference>
<gene>
    <name evidence="2" type="ORF">HNQ65_003795</name>
</gene>
<protein>
    <submittedName>
        <fullName evidence="2">Uncharacterized protein</fullName>
    </submittedName>
</protein>
<evidence type="ECO:0000313" key="3">
    <source>
        <dbReference type="Proteomes" id="UP000590740"/>
    </source>
</evidence>
<organism evidence="2 3">
    <name type="scientific">Prosthecobacter vanneervenii</name>
    <dbReference type="NCBI Taxonomy" id="48466"/>
    <lineage>
        <taxon>Bacteria</taxon>
        <taxon>Pseudomonadati</taxon>
        <taxon>Verrucomicrobiota</taxon>
        <taxon>Verrucomicrobiia</taxon>
        <taxon>Verrucomicrobiales</taxon>
        <taxon>Verrucomicrobiaceae</taxon>
        <taxon>Prosthecobacter</taxon>
    </lineage>
</organism>
<dbReference type="AlphaFoldDB" id="A0A7W8DLB0"/>
<proteinExistence type="predicted"/>
<feature type="region of interest" description="Disordered" evidence="1">
    <location>
        <begin position="171"/>
        <end position="190"/>
    </location>
</feature>
<dbReference type="RefSeq" id="WP_184341768.1">
    <property type="nucleotide sequence ID" value="NZ_JACHIG010000008.1"/>
</dbReference>
<feature type="compositionally biased region" description="Polar residues" evidence="1">
    <location>
        <begin position="179"/>
        <end position="190"/>
    </location>
</feature>
<name>A0A7W8DLB0_9BACT</name>